<name>A0A8J6XE97_9CYAN</name>
<evidence type="ECO:0000259" key="5">
    <source>
        <dbReference type="PROSITE" id="PS50977"/>
    </source>
</evidence>
<evidence type="ECO:0000313" key="7">
    <source>
        <dbReference type="Proteomes" id="UP000629098"/>
    </source>
</evidence>
<dbReference type="PROSITE" id="PS01081">
    <property type="entry name" value="HTH_TETR_1"/>
    <property type="match status" value="1"/>
</dbReference>
<evidence type="ECO:0000256" key="3">
    <source>
        <dbReference type="ARBA" id="ARBA00023163"/>
    </source>
</evidence>
<dbReference type="GO" id="GO:0045892">
    <property type="term" value="P:negative regulation of DNA-templated transcription"/>
    <property type="evidence" value="ECO:0007669"/>
    <property type="project" value="UniProtKB-ARBA"/>
</dbReference>
<dbReference type="SUPFAM" id="SSF46689">
    <property type="entry name" value="Homeodomain-like"/>
    <property type="match status" value="1"/>
</dbReference>
<feature type="DNA-binding region" description="H-T-H motif" evidence="4">
    <location>
        <begin position="33"/>
        <end position="52"/>
    </location>
</feature>
<dbReference type="PROSITE" id="PS50977">
    <property type="entry name" value="HTH_TETR_2"/>
    <property type="match status" value="1"/>
</dbReference>
<dbReference type="Pfam" id="PF00440">
    <property type="entry name" value="TetR_N"/>
    <property type="match status" value="1"/>
</dbReference>
<dbReference type="GO" id="GO:0003700">
    <property type="term" value="F:DNA-binding transcription factor activity"/>
    <property type="evidence" value="ECO:0007669"/>
    <property type="project" value="TreeGrafter"/>
</dbReference>
<proteinExistence type="predicted"/>
<comment type="caution">
    <text evidence="6">The sequence shown here is derived from an EMBL/GenBank/DDBJ whole genome shotgun (WGS) entry which is preliminary data.</text>
</comment>
<feature type="domain" description="HTH tetR-type" evidence="5">
    <location>
        <begin position="10"/>
        <end position="70"/>
    </location>
</feature>
<reference evidence="6" key="1">
    <citation type="submission" date="2020-09" db="EMBL/GenBank/DDBJ databases">
        <title>Iningainema tapete sp. nov. (Scytonemataceae, Cyanobacteria) from greenhouses in central Florida (USA) produces two types of nodularin with biosynthetic potential for microcystin-LR and anabaenopeptins.</title>
        <authorList>
            <person name="Berthold D.E."/>
            <person name="Lefler F.W."/>
            <person name="Huang I.-S."/>
            <person name="Abdulla H."/>
            <person name="Zimba P.V."/>
            <person name="Laughinghouse H.D. IV."/>
        </authorList>
    </citation>
    <scope>NUCLEOTIDE SEQUENCE</scope>
    <source>
        <strain evidence="6">BLCCT55</strain>
    </source>
</reference>
<dbReference type="PANTHER" id="PTHR30055:SF234">
    <property type="entry name" value="HTH-TYPE TRANSCRIPTIONAL REGULATOR BETI"/>
    <property type="match status" value="1"/>
</dbReference>
<dbReference type="FunFam" id="1.10.10.60:FF:000141">
    <property type="entry name" value="TetR family transcriptional regulator"/>
    <property type="match status" value="1"/>
</dbReference>
<sequence length="276" mass="31101">MTDNLERQSDEKVEAILAGAMREFLTHGYAATTMDRVTAAAGVSKATVYSYFQDKEGLFTALIKKLAREKCYAVFKQNQAQKVPASIVLRQFAAKMLDNILEDQQLVLPFMRLIIGESGRFPELARAFVENLEKSSLEDLSQFLASCTELNISDPQATARIFVGTLVHFILVQEVLHGKDIVPMERDRLIDNLINLIVVNDPTLQLDQFSGTKQKSLRRNRDDSGKFEPDDHSCPKRLRSIRLTDTAWENLAAIAAKHKLSRTEVIEIFARDGELS</sequence>
<organism evidence="6 7">
    <name type="scientific">Iningainema tapete BLCC-T55</name>
    <dbReference type="NCBI Taxonomy" id="2748662"/>
    <lineage>
        <taxon>Bacteria</taxon>
        <taxon>Bacillati</taxon>
        <taxon>Cyanobacteriota</taxon>
        <taxon>Cyanophyceae</taxon>
        <taxon>Nostocales</taxon>
        <taxon>Scytonemataceae</taxon>
        <taxon>Iningainema tapete</taxon>
    </lineage>
</organism>
<dbReference type="Pfam" id="PF14246">
    <property type="entry name" value="TetR_C_7"/>
    <property type="match status" value="1"/>
</dbReference>
<dbReference type="Gene3D" id="1.10.357.10">
    <property type="entry name" value="Tetracycline Repressor, domain 2"/>
    <property type="match status" value="1"/>
</dbReference>
<dbReference type="Proteomes" id="UP000629098">
    <property type="component" value="Unassembled WGS sequence"/>
</dbReference>
<keyword evidence="3" id="KW-0804">Transcription</keyword>
<evidence type="ECO:0000256" key="1">
    <source>
        <dbReference type="ARBA" id="ARBA00023015"/>
    </source>
</evidence>
<dbReference type="RefSeq" id="WP_190830210.1">
    <property type="nucleotide sequence ID" value="NZ_CAWPPI010000061.1"/>
</dbReference>
<dbReference type="EMBL" id="JACXAE010000061">
    <property type="protein sequence ID" value="MBD2773889.1"/>
    <property type="molecule type" value="Genomic_DNA"/>
</dbReference>
<dbReference type="InterPro" id="IPR009057">
    <property type="entry name" value="Homeodomain-like_sf"/>
</dbReference>
<evidence type="ECO:0000256" key="4">
    <source>
        <dbReference type="PROSITE-ProRule" id="PRU00335"/>
    </source>
</evidence>
<accession>A0A8J6XE97</accession>
<evidence type="ECO:0000313" key="6">
    <source>
        <dbReference type="EMBL" id="MBD2773889.1"/>
    </source>
</evidence>
<dbReference type="InterPro" id="IPR050109">
    <property type="entry name" value="HTH-type_TetR-like_transc_reg"/>
</dbReference>
<keyword evidence="1" id="KW-0805">Transcription regulation</keyword>
<keyword evidence="7" id="KW-1185">Reference proteome</keyword>
<gene>
    <name evidence="6" type="ORF">ICL16_17865</name>
</gene>
<protein>
    <submittedName>
        <fullName evidence="6">TetR/AcrR family transcriptional regulator</fullName>
    </submittedName>
</protein>
<dbReference type="InterPro" id="IPR001647">
    <property type="entry name" value="HTH_TetR"/>
</dbReference>
<dbReference type="InterPro" id="IPR039536">
    <property type="entry name" value="TetR_C_Proteobacteria"/>
</dbReference>
<dbReference type="PRINTS" id="PR00455">
    <property type="entry name" value="HTHTETR"/>
</dbReference>
<dbReference type="GO" id="GO:0000976">
    <property type="term" value="F:transcription cis-regulatory region binding"/>
    <property type="evidence" value="ECO:0007669"/>
    <property type="project" value="TreeGrafter"/>
</dbReference>
<dbReference type="InterPro" id="IPR023772">
    <property type="entry name" value="DNA-bd_HTH_TetR-type_CS"/>
</dbReference>
<dbReference type="AlphaFoldDB" id="A0A8J6XE97"/>
<dbReference type="PANTHER" id="PTHR30055">
    <property type="entry name" value="HTH-TYPE TRANSCRIPTIONAL REGULATOR RUTR"/>
    <property type="match status" value="1"/>
</dbReference>
<keyword evidence="2 4" id="KW-0238">DNA-binding</keyword>
<evidence type="ECO:0000256" key="2">
    <source>
        <dbReference type="ARBA" id="ARBA00023125"/>
    </source>
</evidence>